<feature type="domain" description="VOC" evidence="1">
    <location>
        <begin position="2"/>
        <end position="128"/>
    </location>
</feature>
<dbReference type="PANTHER" id="PTHR36437">
    <property type="entry name" value="GLYOXALASE/BLEOMYCIN RESISTANCE PROTEIN/DIOXYGENASE"/>
    <property type="match status" value="1"/>
</dbReference>
<gene>
    <name evidence="2" type="ORF">OP8BY_0371</name>
</gene>
<evidence type="ECO:0000313" key="3">
    <source>
        <dbReference type="Proteomes" id="UP000257323"/>
    </source>
</evidence>
<dbReference type="PROSITE" id="PS51819">
    <property type="entry name" value="VOC"/>
    <property type="match status" value="1"/>
</dbReference>
<reference evidence="2 3" key="1">
    <citation type="submission" date="2018-08" db="EMBL/GenBank/DDBJ databases">
        <title>Genome analysis of the thermophilic bacterium of the candidate phylum Aminicenantes from deep subsurface aquifer revealed its physiology and ecological role.</title>
        <authorList>
            <person name="Kadnikov V.V."/>
            <person name="Mardanov A.V."/>
            <person name="Beletsky A.V."/>
            <person name="Karnachuk O.V."/>
            <person name="Ravin N.V."/>
        </authorList>
    </citation>
    <scope>NUCLEOTIDE SEQUENCE [LARGE SCALE GENOMIC DNA]</scope>
    <source>
        <strain evidence="2">BY38</strain>
    </source>
</reference>
<dbReference type="InterPro" id="IPR037523">
    <property type="entry name" value="VOC_core"/>
</dbReference>
<proteinExistence type="predicted"/>
<evidence type="ECO:0000259" key="1">
    <source>
        <dbReference type="PROSITE" id="PS51819"/>
    </source>
</evidence>
<keyword evidence="2" id="KW-0456">Lyase</keyword>
<dbReference type="EMBL" id="QUAH01000009">
    <property type="protein sequence ID" value="RFT15481.1"/>
    <property type="molecule type" value="Genomic_DNA"/>
</dbReference>
<accession>A0A3E2BL88</accession>
<comment type="caution">
    <text evidence="2">The sequence shown here is derived from an EMBL/GenBank/DDBJ whole genome shotgun (WGS) entry which is preliminary data.</text>
</comment>
<dbReference type="Pfam" id="PF00903">
    <property type="entry name" value="Glyoxalase"/>
    <property type="match status" value="1"/>
</dbReference>
<sequence length="131" mass="14590">MKIRLLSIPVANQDKALRFYTGKLGFILKKDIPLGEARWLTVVSPEDPEGPELLLEPNAEYPAMKALKESLVRDGIPVAAFAVDNVHEEFSRLKDKGVNFTLEPTDFGTAIVAIFDDTCGNLIQIYQEKTL</sequence>
<dbReference type="InterPro" id="IPR029068">
    <property type="entry name" value="Glyas_Bleomycin-R_OHBP_Dase"/>
</dbReference>
<dbReference type="SUPFAM" id="SSF54593">
    <property type="entry name" value="Glyoxalase/Bleomycin resistance protein/Dihydroxybiphenyl dioxygenase"/>
    <property type="match status" value="1"/>
</dbReference>
<dbReference type="CDD" id="cd07263">
    <property type="entry name" value="VOC_like"/>
    <property type="match status" value="1"/>
</dbReference>
<dbReference type="AlphaFoldDB" id="A0A3E2BL88"/>
<dbReference type="PANTHER" id="PTHR36437:SF2">
    <property type="entry name" value="GLYOXALASE_BLEOMYCIN RESISTANCE PROTEIN_DIOXYGENASE"/>
    <property type="match status" value="1"/>
</dbReference>
<organism evidence="2 3">
    <name type="scientific">Candidatus Saccharicenans subterraneus</name>
    <dbReference type="NCBI Taxonomy" id="2508984"/>
    <lineage>
        <taxon>Bacteria</taxon>
        <taxon>Candidatus Aminicenantota</taxon>
        <taxon>Candidatus Aminicenantia</taxon>
        <taxon>Candidatus Aminicenantales</taxon>
        <taxon>Candidatus Saccharicenantaceae</taxon>
        <taxon>Candidatus Saccharicenans</taxon>
    </lineage>
</organism>
<protein>
    <submittedName>
        <fullName evidence="2">Lactoylglutathione lyase</fullName>
    </submittedName>
</protein>
<name>A0A3E2BL88_9BACT</name>
<dbReference type="InterPro" id="IPR004360">
    <property type="entry name" value="Glyas_Fos-R_dOase_dom"/>
</dbReference>
<dbReference type="Gene3D" id="3.10.180.10">
    <property type="entry name" value="2,3-Dihydroxybiphenyl 1,2-Dioxygenase, domain 1"/>
    <property type="match status" value="1"/>
</dbReference>
<dbReference type="Proteomes" id="UP000257323">
    <property type="component" value="Unassembled WGS sequence"/>
</dbReference>
<evidence type="ECO:0000313" key="2">
    <source>
        <dbReference type="EMBL" id="RFT15481.1"/>
    </source>
</evidence>
<dbReference type="GO" id="GO:0016829">
    <property type="term" value="F:lyase activity"/>
    <property type="evidence" value="ECO:0007669"/>
    <property type="project" value="UniProtKB-KW"/>
</dbReference>